<proteinExistence type="predicted"/>
<dbReference type="GeneID" id="9828057"/>
<feature type="region of interest" description="Disordered" evidence="1">
    <location>
        <begin position="1"/>
        <end position="76"/>
    </location>
</feature>
<feature type="compositionally biased region" description="Basic and acidic residues" evidence="1">
    <location>
        <begin position="134"/>
        <end position="145"/>
    </location>
</feature>
<reference evidence="2 3" key="1">
    <citation type="submission" date="2019-12" db="EMBL/GenBank/DDBJ databases">
        <title>Chromosome-level assembly of the Caenorhabditis remanei genome.</title>
        <authorList>
            <person name="Teterina A.A."/>
            <person name="Willis J.H."/>
            <person name="Phillips P.C."/>
        </authorList>
    </citation>
    <scope>NUCLEOTIDE SEQUENCE [LARGE SCALE GENOMIC DNA]</scope>
    <source>
        <strain evidence="2 3">PX506</strain>
        <tissue evidence="2">Whole organism</tissue>
    </source>
</reference>
<dbReference type="AlphaFoldDB" id="A0A6A5GK43"/>
<protein>
    <submittedName>
        <fullName evidence="2">Uncharacterized protein</fullName>
    </submittedName>
</protein>
<sequence>MQHHRHSKNLRGPILPPEENPPPSNYHQNEGATRSREYGQNDNGDAPNRTTNATTLPEGHPDDENEVPPPTANVSNQQGIIGMLAPIALPYQDQLVDNEQQAVIPEENRSPPITNAIIPSNKSSSVGTLAEVSGMERRDAEDTRGPDGSTQTADTTEAQTPAEITTVVVTTDAPMGNAETADAGGAQFGAVQSTDARIAEISMNDDCLTDVEMDDAPLAETLLTDDETAAAQTEEVQTADGETAHAPIIDGQFIDVEMDNAQLID</sequence>
<accession>A0A6A5GK43</accession>
<dbReference type="EMBL" id="WUAV01000005">
    <property type="protein sequence ID" value="KAF1755084.1"/>
    <property type="molecule type" value="Genomic_DNA"/>
</dbReference>
<dbReference type="RefSeq" id="XP_053583317.1">
    <property type="nucleotide sequence ID" value="XM_053734404.1"/>
</dbReference>
<feature type="compositionally biased region" description="Pro residues" evidence="1">
    <location>
        <begin position="14"/>
        <end position="24"/>
    </location>
</feature>
<feature type="compositionally biased region" description="Polar residues" evidence="1">
    <location>
        <begin position="40"/>
        <end position="55"/>
    </location>
</feature>
<evidence type="ECO:0000256" key="1">
    <source>
        <dbReference type="SAM" id="MobiDB-lite"/>
    </source>
</evidence>
<evidence type="ECO:0000313" key="2">
    <source>
        <dbReference type="EMBL" id="KAF1755084.1"/>
    </source>
</evidence>
<feature type="region of interest" description="Disordered" evidence="1">
    <location>
        <begin position="105"/>
        <end position="161"/>
    </location>
</feature>
<feature type="compositionally biased region" description="Low complexity" evidence="1">
    <location>
        <begin position="230"/>
        <end position="240"/>
    </location>
</feature>
<feature type="compositionally biased region" description="Polar residues" evidence="1">
    <location>
        <begin position="148"/>
        <end position="161"/>
    </location>
</feature>
<dbReference type="KEGG" id="crq:GCK72_021652"/>
<feature type="compositionally biased region" description="Polar residues" evidence="1">
    <location>
        <begin position="111"/>
        <end position="127"/>
    </location>
</feature>
<gene>
    <name evidence="2" type="ORF">GCK72_021652</name>
</gene>
<comment type="caution">
    <text evidence="2">The sequence shown here is derived from an EMBL/GenBank/DDBJ whole genome shotgun (WGS) entry which is preliminary data.</text>
</comment>
<dbReference type="CTD" id="9828057"/>
<feature type="region of interest" description="Disordered" evidence="1">
    <location>
        <begin position="230"/>
        <end position="251"/>
    </location>
</feature>
<organism evidence="2 3">
    <name type="scientific">Caenorhabditis remanei</name>
    <name type="common">Caenorhabditis vulgaris</name>
    <dbReference type="NCBI Taxonomy" id="31234"/>
    <lineage>
        <taxon>Eukaryota</taxon>
        <taxon>Metazoa</taxon>
        <taxon>Ecdysozoa</taxon>
        <taxon>Nematoda</taxon>
        <taxon>Chromadorea</taxon>
        <taxon>Rhabditida</taxon>
        <taxon>Rhabditina</taxon>
        <taxon>Rhabditomorpha</taxon>
        <taxon>Rhabditoidea</taxon>
        <taxon>Rhabditidae</taxon>
        <taxon>Peloderinae</taxon>
        <taxon>Caenorhabditis</taxon>
    </lineage>
</organism>
<dbReference type="Proteomes" id="UP000483820">
    <property type="component" value="Chromosome V"/>
</dbReference>
<evidence type="ECO:0000313" key="3">
    <source>
        <dbReference type="Proteomes" id="UP000483820"/>
    </source>
</evidence>
<name>A0A6A5GK43_CAERE</name>